<organism evidence="2 3">
    <name type="scientific">Marasmiellus scandens</name>
    <dbReference type="NCBI Taxonomy" id="2682957"/>
    <lineage>
        <taxon>Eukaryota</taxon>
        <taxon>Fungi</taxon>
        <taxon>Dikarya</taxon>
        <taxon>Basidiomycota</taxon>
        <taxon>Agaricomycotina</taxon>
        <taxon>Agaricomycetes</taxon>
        <taxon>Agaricomycetidae</taxon>
        <taxon>Agaricales</taxon>
        <taxon>Marasmiineae</taxon>
        <taxon>Omphalotaceae</taxon>
        <taxon>Marasmiellus</taxon>
    </lineage>
</organism>
<keyword evidence="3" id="KW-1185">Reference proteome</keyword>
<protein>
    <submittedName>
        <fullName evidence="2">Uncharacterized protein</fullName>
    </submittedName>
</protein>
<dbReference type="Proteomes" id="UP001498398">
    <property type="component" value="Unassembled WGS sequence"/>
</dbReference>
<gene>
    <name evidence="2" type="ORF">VKT23_010485</name>
</gene>
<evidence type="ECO:0000313" key="3">
    <source>
        <dbReference type="Proteomes" id="UP001498398"/>
    </source>
</evidence>
<feature type="region of interest" description="Disordered" evidence="1">
    <location>
        <begin position="60"/>
        <end position="100"/>
    </location>
</feature>
<evidence type="ECO:0000313" key="2">
    <source>
        <dbReference type="EMBL" id="KAK7457186.1"/>
    </source>
</evidence>
<proteinExistence type="predicted"/>
<feature type="compositionally biased region" description="Polar residues" evidence="1">
    <location>
        <begin position="78"/>
        <end position="88"/>
    </location>
</feature>
<evidence type="ECO:0000256" key="1">
    <source>
        <dbReference type="SAM" id="MobiDB-lite"/>
    </source>
</evidence>
<name>A0ABR1JBT6_9AGAR</name>
<reference evidence="2 3" key="1">
    <citation type="submission" date="2024-01" db="EMBL/GenBank/DDBJ databases">
        <title>A draft genome for the cacao thread blight pathogen Marasmiellus scandens.</title>
        <authorList>
            <person name="Baruah I.K."/>
            <person name="Leung J."/>
            <person name="Bukari Y."/>
            <person name="Amoako-Attah I."/>
            <person name="Meinhardt L.W."/>
            <person name="Bailey B.A."/>
            <person name="Cohen S.P."/>
        </authorList>
    </citation>
    <scope>NUCLEOTIDE SEQUENCE [LARGE SCALE GENOMIC DNA]</scope>
    <source>
        <strain evidence="2 3">GH-19</strain>
    </source>
</reference>
<accession>A0ABR1JBT6</accession>
<sequence>MDPNYNEDVETSFERVWTAFVDAHPEHRGASGSVKDFYSFLHGKHWRSRYEALYFMKRRRKGMQRSESSPGGGELETASETGLPSSWLNWDGADGGDGGE</sequence>
<dbReference type="EMBL" id="JBANRG010000020">
    <property type="protein sequence ID" value="KAK7457186.1"/>
    <property type="molecule type" value="Genomic_DNA"/>
</dbReference>
<comment type="caution">
    <text evidence="2">The sequence shown here is derived from an EMBL/GenBank/DDBJ whole genome shotgun (WGS) entry which is preliminary data.</text>
</comment>